<accession>A0ABY4E8B9</accession>
<organism evidence="1 2">
    <name type="scientific">Vitreoscilla stercoraria</name>
    <dbReference type="NCBI Taxonomy" id="61"/>
    <lineage>
        <taxon>Bacteria</taxon>
        <taxon>Pseudomonadati</taxon>
        <taxon>Pseudomonadota</taxon>
        <taxon>Betaproteobacteria</taxon>
        <taxon>Neisseriales</taxon>
        <taxon>Neisseriaceae</taxon>
        <taxon>Vitreoscilla</taxon>
    </lineage>
</organism>
<sequence>MTFSALSDENHSYSIENLTFENHGDGLSIYGDIQILRDQQGLKYLEEIKTIIDGAILQLQNTEALPEQLILGQNNTEIDNPFL</sequence>
<dbReference type="RefSeq" id="WP_019959272.1">
    <property type="nucleotide sequence ID" value="NZ_CP091512.1"/>
</dbReference>
<dbReference type="Proteomes" id="UP000832034">
    <property type="component" value="Chromosome"/>
</dbReference>
<evidence type="ECO:0000313" key="1">
    <source>
        <dbReference type="EMBL" id="UOO92004.1"/>
    </source>
</evidence>
<evidence type="ECO:0000313" key="2">
    <source>
        <dbReference type="Proteomes" id="UP000832034"/>
    </source>
</evidence>
<proteinExistence type="predicted"/>
<protein>
    <submittedName>
        <fullName evidence="1">Uncharacterized protein</fullName>
    </submittedName>
</protein>
<reference evidence="1" key="1">
    <citation type="submission" date="2021-12" db="EMBL/GenBank/DDBJ databases">
        <authorList>
            <person name="Veyrier F.J."/>
        </authorList>
    </citation>
    <scope>NUCLEOTIDE SEQUENCE</scope>
    <source>
        <strain evidence="1">SAG 1488-6</strain>
    </source>
</reference>
<dbReference type="EMBL" id="CP091512">
    <property type="protein sequence ID" value="UOO92004.1"/>
    <property type="molecule type" value="Genomic_DNA"/>
</dbReference>
<reference evidence="1" key="2">
    <citation type="journal article" date="2022" name="Res Sq">
        <title>Evolution of multicellular longitudinally dividing oral cavity symbionts (Neisseriaceae).</title>
        <authorList>
            <person name="Nyongesa S."/>
            <person name="Weber P."/>
            <person name="Bernet E."/>
            <person name="Pullido F."/>
            <person name="Nieckarz M."/>
            <person name="Delaby M."/>
            <person name="Nieves C."/>
            <person name="Viehboeck T."/>
            <person name="Krause N."/>
            <person name="Rivera-Millot A."/>
            <person name="Nakamura A."/>
            <person name="Vischer N."/>
            <person name="VanNieuwenhze M."/>
            <person name="Brun Y."/>
            <person name="Cava F."/>
            <person name="Bulgheresi S."/>
            <person name="Veyrier F."/>
        </authorList>
    </citation>
    <scope>NUCLEOTIDE SEQUENCE</scope>
    <source>
        <strain evidence="1">SAG 1488-6</strain>
    </source>
</reference>
<gene>
    <name evidence="1" type="ORF">LVJ81_10260</name>
</gene>
<keyword evidence="2" id="KW-1185">Reference proteome</keyword>
<name>A0ABY4E8B9_VITST</name>